<feature type="transmembrane region" description="Helical" evidence="9">
    <location>
        <begin position="174"/>
        <end position="194"/>
    </location>
</feature>
<feature type="transmembrane region" description="Helical" evidence="9">
    <location>
        <begin position="130"/>
        <end position="153"/>
    </location>
</feature>
<comment type="subcellular location">
    <subcellularLocation>
        <location evidence="1">Cell membrane</location>
        <topology evidence="1">Multi-pass membrane protein</topology>
    </subcellularLocation>
</comment>
<dbReference type="PANTHER" id="PTHR30009:SF24">
    <property type="entry name" value="PTS SYSTEM, IIBC COMPONENT"/>
    <property type="match status" value="1"/>
</dbReference>
<proteinExistence type="predicted"/>
<sequence length="320" mass="34630">MKENIKKGIQKFGRSLLLPIAVMAPIGMVMGLTNALSQSYMIEQVAFLGNPVVQSIIGSLKTISSIVFENIPLLFAMGVAYGMAKLDKGIAVFSSVLGYITLLVVVNVYLTLTNALVDAETMASVGQGMVLGIQTLKLDAAGGIIAGLIAAKCTDKFYKTQLPLAFAFFGGKKFVPIATFFFMIPVGFVVPMVWGLFTKLLIFISPVFMNETFGVGVYWFAHRALIPFGLHHVLASIVRFTEAGGVYMIDGQQYIGILNAANKVLFDLGPDNPAWKLAPGLFKYLATGQMLTTLFRVPAIGLAMYHTAFADNKKSQKGLF</sequence>
<evidence type="ECO:0000256" key="1">
    <source>
        <dbReference type="ARBA" id="ARBA00004651"/>
    </source>
</evidence>
<dbReference type="PATRIC" id="fig|1139219.3.peg.2107"/>
<keyword evidence="4" id="KW-0762">Sugar transport</keyword>
<evidence type="ECO:0000313" key="11">
    <source>
        <dbReference type="EMBL" id="EOT39823.1"/>
    </source>
</evidence>
<keyword evidence="2" id="KW-0813">Transport</keyword>
<keyword evidence="6 9" id="KW-0812">Transmembrane</keyword>
<feature type="transmembrane region" description="Helical" evidence="9">
    <location>
        <begin position="12"/>
        <end position="36"/>
    </location>
</feature>
<keyword evidence="3" id="KW-1003">Cell membrane</keyword>
<dbReference type="InterPro" id="IPR013013">
    <property type="entry name" value="PTS_EIIC_1"/>
</dbReference>
<keyword evidence="12" id="KW-1185">Reference proteome</keyword>
<accession>S0KI60</accession>
<dbReference type="GO" id="GO:0090563">
    <property type="term" value="F:protein-phosphocysteine-sugar phosphotransferase activity"/>
    <property type="evidence" value="ECO:0007669"/>
    <property type="project" value="TreeGrafter"/>
</dbReference>
<dbReference type="Proteomes" id="UP000014127">
    <property type="component" value="Unassembled WGS sequence"/>
</dbReference>
<comment type="caution">
    <text evidence="11">The sequence shown here is derived from an EMBL/GenBank/DDBJ whole genome shotgun (WGS) entry which is preliminary data.</text>
</comment>
<evidence type="ECO:0000256" key="2">
    <source>
        <dbReference type="ARBA" id="ARBA00022448"/>
    </source>
</evidence>
<protein>
    <recommendedName>
        <fullName evidence="10">PTS EIIC type-1 domain-containing protein</fullName>
    </recommendedName>
</protein>
<evidence type="ECO:0000313" key="12">
    <source>
        <dbReference type="Proteomes" id="UP000014127"/>
    </source>
</evidence>
<evidence type="ECO:0000256" key="8">
    <source>
        <dbReference type="ARBA" id="ARBA00023136"/>
    </source>
</evidence>
<keyword evidence="7 9" id="KW-1133">Transmembrane helix</keyword>
<dbReference type="PANTHER" id="PTHR30009">
    <property type="entry name" value="CYTOCHROME C-TYPE SYNTHESIS PROTEIN AND PTS TRANSMEMBRANE COMPONENT"/>
    <property type="match status" value="1"/>
</dbReference>
<dbReference type="EMBL" id="AHYR01000010">
    <property type="protein sequence ID" value="EOT39823.1"/>
    <property type="molecule type" value="Genomic_DNA"/>
</dbReference>
<keyword evidence="5" id="KW-0598">Phosphotransferase system</keyword>
<dbReference type="eggNOG" id="COG1263">
    <property type="taxonomic scope" value="Bacteria"/>
</dbReference>
<organism evidence="11 12">
    <name type="scientific">Enterococcus dispar ATCC 51266</name>
    <dbReference type="NCBI Taxonomy" id="1139219"/>
    <lineage>
        <taxon>Bacteria</taxon>
        <taxon>Bacillati</taxon>
        <taxon>Bacillota</taxon>
        <taxon>Bacilli</taxon>
        <taxon>Lactobacillales</taxon>
        <taxon>Enterococcaceae</taxon>
        <taxon>Enterococcus</taxon>
    </lineage>
</organism>
<dbReference type="GO" id="GO:0008982">
    <property type="term" value="F:protein-N(PI)-phosphohistidine-sugar phosphotransferase activity"/>
    <property type="evidence" value="ECO:0007669"/>
    <property type="project" value="InterPro"/>
</dbReference>
<evidence type="ECO:0000256" key="4">
    <source>
        <dbReference type="ARBA" id="ARBA00022597"/>
    </source>
</evidence>
<evidence type="ECO:0000256" key="6">
    <source>
        <dbReference type="ARBA" id="ARBA00022692"/>
    </source>
</evidence>
<evidence type="ECO:0000256" key="3">
    <source>
        <dbReference type="ARBA" id="ARBA00022475"/>
    </source>
</evidence>
<keyword evidence="8 9" id="KW-0472">Membrane</keyword>
<dbReference type="OrthoDB" id="9764327at2"/>
<dbReference type="GO" id="GO:0005886">
    <property type="term" value="C:plasma membrane"/>
    <property type="evidence" value="ECO:0007669"/>
    <property type="project" value="UniProtKB-SubCell"/>
</dbReference>
<dbReference type="PROSITE" id="PS51103">
    <property type="entry name" value="PTS_EIIC_TYPE_1"/>
    <property type="match status" value="1"/>
</dbReference>
<feature type="transmembrane region" description="Helical" evidence="9">
    <location>
        <begin position="200"/>
        <end position="221"/>
    </location>
</feature>
<feature type="domain" description="PTS EIIC type-1" evidence="10">
    <location>
        <begin position="23"/>
        <end position="320"/>
    </location>
</feature>
<evidence type="ECO:0000256" key="7">
    <source>
        <dbReference type="ARBA" id="ARBA00022989"/>
    </source>
</evidence>
<name>S0KI60_9ENTE</name>
<evidence type="ECO:0000256" key="5">
    <source>
        <dbReference type="ARBA" id="ARBA00022683"/>
    </source>
</evidence>
<dbReference type="Pfam" id="PF02378">
    <property type="entry name" value="PTS_EIIC"/>
    <property type="match status" value="1"/>
</dbReference>
<evidence type="ECO:0000259" key="10">
    <source>
        <dbReference type="PROSITE" id="PS51103"/>
    </source>
</evidence>
<reference evidence="11 12" key="1">
    <citation type="submission" date="2013-03" db="EMBL/GenBank/DDBJ databases">
        <title>The Genome Sequence of Enterococcus dispar ATCC_51266 (Illumina only assembly).</title>
        <authorList>
            <consortium name="The Broad Institute Genomics Platform"/>
            <consortium name="The Broad Institute Genome Sequencing Center for Infectious Disease"/>
            <person name="Earl A."/>
            <person name="Russ C."/>
            <person name="Gilmore M."/>
            <person name="Surin D."/>
            <person name="Walker B."/>
            <person name="Young S."/>
            <person name="Zeng Q."/>
            <person name="Gargeya S."/>
            <person name="Fitzgerald M."/>
            <person name="Haas B."/>
            <person name="Abouelleil A."/>
            <person name="Allen A.W."/>
            <person name="Alvarado L."/>
            <person name="Arachchi H.M."/>
            <person name="Berlin A.M."/>
            <person name="Chapman S.B."/>
            <person name="Gainer-Dewar J."/>
            <person name="Goldberg J."/>
            <person name="Griggs A."/>
            <person name="Gujja S."/>
            <person name="Hansen M."/>
            <person name="Howarth C."/>
            <person name="Imamovic A."/>
            <person name="Ireland A."/>
            <person name="Larimer J."/>
            <person name="McCowan C."/>
            <person name="Murphy C."/>
            <person name="Pearson M."/>
            <person name="Poon T.W."/>
            <person name="Priest M."/>
            <person name="Roberts A."/>
            <person name="Saif S."/>
            <person name="Shea T."/>
            <person name="Sisk P."/>
            <person name="Sykes S."/>
            <person name="Wortman J."/>
            <person name="Nusbaum C."/>
            <person name="Birren B."/>
        </authorList>
    </citation>
    <scope>NUCLEOTIDE SEQUENCE [LARGE SCALE GENOMIC DNA]</scope>
    <source>
        <strain evidence="11 12">ATCC 51266</strain>
    </source>
</reference>
<dbReference type="STRING" id="44009.RV01_GL000446"/>
<dbReference type="InterPro" id="IPR003352">
    <property type="entry name" value="PTS_EIIC"/>
</dbReference>
<gene>
    <name evidence="11" type="ORF">OMK_02160</name>
</gene>
<feature type="transmembrane region" description="Helical" evidence="9">
    <location>
        <begin position="56"/>
        <end position="83"/>
    </location>
</feature>
<dbReference type="GO" id="GO:0009401">
    <property type="term" value="P:phosphoenolpyruvate-dependent sugar phosphotransferase system"/>
    <property type="evidence" value="ECO:0007669"/>
    <property type="project" value="UniProtKB-KW"/>
</dbReference>
<evidence type="ECO:0000256" key="9">
    <source>
        <dbReference type="SAM" id="Phobius"/>
    </source>
</evidence>
<dbReference type="AlphaFoldDB" id="S0KI60"/>
<dbReference type="HOGENOM" id="CLU_012312_1_0_9"/>
<dbReference type="InterPro" id="IPR050429">
    <property type="entry name" value="PTS_Glucose_EIICBA"/>
</dbReference>
<feature type="transmembrane region" description="Helical" evidence="9">
    <location>
        <begin position="90"/>
        <end position="110"/>
    </location>
</feature>